<evidence type="ECO:0000313" key="3">
    <source>
        <dbReference type="EMBL" id="ADP33881.1"/>
    </source>
</evidence>
<reference evidence="3 4" key="1">
    <citation type="journal article" date="2011" name="Front. Microbiol.">
        <title>Genomic signatures of strain selection and enhancement in Bacillus atrophaeus var. globigii, a historical biowarfare simulant.</title>
        <authorList>
            <person name="Gibbons H.S."/>
            <person name="Broomall S.M."/>
            <person name="McNew L.A."/>
            <person name="Daligault H."/>
            <person name="Chapman C."/>
            <person name="Bruce D."/>
            <person name="Karavis M."/>
            <person name="Krepps M."/>
            <person name="McGregor P.A."/>
            <person name="Hong C."/>
            <person name="Park K.H."/>
            <person name="Akmal A."/>
            <person name="Feldman A."/>
            <person name="Lin J.S."/>
            <person name="Chang W.E."/>
            <person name="Higgs B.W."/>
            <person name="Demirev P."/>
            <person name="Lindquist J."/>
            <person name="Liem A."/>
            <person name="Fochler E."/>
            <person name="Read T.D."/>
            <person name="Tapia R."/>
            <person name="Johnson S."/>
            <person name="Bishop-Lilly K.A."/>
            <person name="Detter C."/>
            <person name="Han C."/>
            <person name="Sozhamannan S."/>
            <person name="Rosenzweig C.N."/>
            <person name="Skowronski E.W."/>
        </authorList>
    </citation>
    <scope>NUCLEOTIDE SEQUENCE [LARGE SCALE GENOMIC DNA]</scope>
    <source>
        <strain evidence="3 4">1942</strain>
    </source>
</reference>
<dbReference type="SUPFAM" id="SSF47413">
    <property type="entry name" value="lambda repressor-like DNA-binding domains"/>
    <property type="match status" value="1"/>
</dbReference>
<dbReference type="RefSeq" id="WP_003326904.1">
    <property type="nucleotide sequence ID" value="NC_014639.1"/>
</dbReference>
<keyword evidence="4" id="KW-1185">Reference proteome</keyword>
<accession>A0ABM5M185</accession>
<dbReference type="PANTHER" id="PTHR46797:SF1">
    <property type="entry name" value="METHYLPHOSPHONATE SYNTHASE"/>
    <property type="match status" value="1"/>
</dbReference>
<dbReference type="PANTHER" id="PTHR46797">
    <property type="entry name" value="HTH-TYPE TRANSCRIPTIONAL REGULATOR"/>
    <property type="match status" value="1"/>
</dbReference>
<proteinExistence type="predicted"/>
<dbReference type="CDD" id="cd00093">
    <property type="entry name" value="HTH_XRE"/>
    <property type="match status" value="1"/>
</dbReference>
<name>A0ABM5M185_BACA1</name>
<dbReference type="Proteomes" id="UP000006867">
    <property type="component" value="Chromosome"/>
</dbReference>
<evidence type="ECO:0000259" key="2">
    <source>
        <dbReference type="PROSITE" id="PS50943"/>
    </source>
</evidence>
<dbReference type="PROSITE" id="PS50943">
    <property type="entry name" value="HTH_CROC1"/>
    <property type="match status" value="1"/>
</dbReference>
<dbReference type="Pfam" id="PF13560">
    <property type="entry name" value="HTH_31"/>
    <property type="match status" value="1"/>
</dbReference>
<dbReference type="InterPro" id="IPR001387">
    <property type="entry name" value="Cro/C1-type_HTH"/>
</dbReference>
<gene>
    <name evidence="3" type="ordered locus">BATR1942_14795</name>
</gene>
<dbReference type="InterPro" id="IPR050807">
    <property type="entry name" value="TransReg_Diox_bact_type"/>
</dbReference>
<protein>
    <submittedName>
        <fullName evidence="3">Transcriptional repressor</fullName>
    </submittedName>
</protein>
<organism evidence="3 4">
    <name type="scientific">Bacillus atrophaeus (strain 1942)</name>
    <dbReference type="NCBI Taxonomy" id="720555"/>
    <lineage>
        <taxon>Bacteria</taxon>
        <taxon>Bacillati</taxon>
        <taxon>Bacillota</taxon>
        <taxon>Bacilli</taxon>
        <taxon>Bacillales</taxon>
        <taxon>Bacillaceae</taxon>
        <taxon>Bacillus</taxon>
    </lineage>
</organism>
<dbReference type="EMBL" id="CP002207">
    <property type="protein sequence ID" value="ADP33881.1"/>
    <property type="molecule type" value="Genomic_DNA"/>
</dbReference>
<feature type="domain" description="HTH cro/C1-type" evidence="2">
    <location>
        <begin position="8"/>
        <end position="63"/>
    </location>
</feature>
<keyword evidence="1" id="KW-0238">DNA-binding</keyword>
<dbReference type="InterPro" id="IPR010982">
    <property type="entry name" value="Lambda_DNA-bd_dom_sf"/>
</dbReference>
<evidence type="ECO:0000313" key="4">
    <source>
        <dbReference type="Proteomes" id="UP000006867"/>
    </source>
</evidence>
<dbReference type="Gene3D" id="1.10.260.40">
    <property type="entry name" value="lambda repressor-like DNA-binding domains"/>
    <property type="match status" value="1"/>
</dbReference>
<dbReference type="SMART" id="SM00530">
    <property type="entry name" value="HTH_XRE"/>
    <property type="match status" value="1"/>
</dbReference>
<sequence>MTAFGEQLRALRKARHLTVNQLAIYSGVSSATISRIENGKRGIPKPATIRKLADTLKMPYENLMAAAGHITPFPDEIREAPEGYQSIYSIYQTAVAHKAEHLSLFDCKKWQYFSRQDLENLSKYFDFLAAEAKNRISSS</sequence>
<evidence type="ECO:0000256" key="1">
    <source>
        <dbReference type="ARBA" id="ARBA00023125"/>
    </source>
</evidence>